<keyword evidence="5" id="KW-0547">Nucleotide-binding</keyword>
<dbReference type="PANTHER" id="PTHR10344:SF4">
    <property type="entry name" value="UMP-CMP KINASE 2, MITOCHONDRIAL"/>
    <property type="match status" value="1"/>
</dbReference>
<dbReference type="SUPFAM" id="SSF52540">
    <property type="entry name" value="P-loop containing nucleoside triphosphate hydrolases"/>
    <property type="match status" value="1"/>
</dbReference>
<evidence type="ECO:0000256" key="7">
    <source>
        <dbReference type="ARBA" id="ARBA00022840"/>
    </source>
</evidence>
<keyword evidence="4" id="KW-0545">Nucleotide biosynthesis</keyword>
<dbReference type="AlphaFoldDB" id="A0A381QS82"/>
<dbReference type="GO" id="GO:0006233">
    <property type="term" value="P:dTDP biosynthetic process"/>
    <property type="evidence" value="ECO:0007669"/>
    <property type="project" value="InterPro"/>
</dbReference>
<dbReference type="GO" id="GO:0006235">
    <property type="term" value="P:dTTP biosynthetic process"/>
    <property type="evidence" value="ECO:0007669"/>
    <property type="project" value="TreeGrafter"/>
</dbReference>
<evidence type="ECO:0000256" key="2">
    <source>
        <dbReference type="ARBA" id="ARBA00012980"/>
    </source>
</evidence>
<evidence type="ECO:0000313" key="10">
    <source>
        <dbReference type="EMBL" id="SUZ81990.1"/>
    </source>
</evidence>
<feature type="domain" description="Thymidylate kinase-like" evidence="9">
    <location>
        <begin position="2"/>
        <end position="173"/>
    </location>
</feature>
<dbReference type="GO" id="GO:0004798">
    <property type="term" value="F:dTMP kinase activity"/>
    <property type="evidence" value="ECO:0007669"/>
    <property type="project" value="UniProtKB-EC"/>
</dbReference>
<evidence type="ECO:0000256" key="5">
    <source>
        <dbReference type="ARBA" id="ARBA00022741"/>
    </source>
</evidence>
<reference evidence="10" key="1">
    <citation type="submission" date="2018-05" db="EMBL/GenBank/DDBJ databases">
        <authorList>
            <person name="Lanie J.A."/>
            <person name="Ng W.-L."/>
            <person name="Kazmierczak K.M."/>
            <person name="Andrzejewski T.M."/>
            <person name="Davidsen T.M."/>
            <person name="Wayne K.J."/>
            <person name="Tettelin H."/>
            <person name="Glass J.I."/>
            <person name="Rusch D."/>
            <person name="Podicherti R."/>
            <person name="Tsui H.-C.T."/>
            <person name="Winkler M.E."/>
        </authorList>
    </citation>
    <scope>NUCLEOTIDE SEQUENCE</scope>
</reference>
<dbReference type="EC" id="2.7.4.9" evidence="2"/>
<sequence>MLLELLEKQELSISFVREPGGDPISESIRKLLLHSEEIMSDRAEALLMIASRAQLTDKVILPYLMDGRWVVADRYADSTLAYQGGGRGLSSTALEEINYFGTYTLKPDLTFFIDISVEEANKRVSVSRDRIEKEGVEFQQRVRDFYTSLHTKEPERVILINGENSVDAIHSEIWSIVNEKLMP</sequence>
<keyword evidence="3" id="KW-0808">Transferase</keyword>
<accession>A0A381QS82</accession>
<organism evidence="10">
    <name type="scientific">marine metagenome</name>
    <dbReference type="NCBI Taxonomy" id="408172"/>
    <lineage>
        <taxon>unclassified sequences</taxon>
        <taxon>metagenomes</taxon>
        <taxon>ecological metagenomes</taxon>
    </lineage>
</organism>
<dbReference type="EMBL" id="UINC01001486">
    <property type="protein sequence ID" value="SUZ81990.1"/>
    <property type="molecule type" value="Genomic_DNA"/>
</dbReference>
<keyword evidence="7" id="KW-0067">ATP-binding</keyword>
<evidence type="ECO:0000256" key="4">
    <source>
        <dbReference type="ARBA" id="ARBA00022727"/>
    </source>
</evidence>
<dbReference type="Gene3D" id="3.40.50.300">
    <property type="entry name" value="P-loop containing nucleotide triphosphate hydrolases"/>
    <property type="match status" value="1"/>
</dbReference>
<keyword evidence="6" id="KW-0418">Kinase</keyword>
<proteinExistence type="inferred from homology"/>
<dbReference type="GO" id="GO:0006227">
    <property type="term" value="P:dUDP biosynthetic process"/>
    <property type="evidence" value="ECO:0007669"/>
    <property type="project" value="TreeGrafter"/>
</dbReference>
<evidence type="ECO:0000256" key="6">
    <source>
        <dbReference type="ARBA" id="ARBA00022777"/>
    </source>
</evidence>
<dbReference type="GO" id="GO:0005829">
    <property type="term" value="C:cytosol"/>
    <property type="evidence" value="ECO:0007669"/>
    <property type="project" value="TreeGrafter"/>
</dbReference>
<dbReference type="PANTHER" id="PTHR10344">
    <property type="entry name" value="THYMIDYLATE KINASE"/>
    <property type="match status" value="1"/>
</dbReference>
<evidence type="ECO:0000256" key="8">
    <source>
        <dbReference type="ARBA" id="ARBA00048743"/>
    </source>
</evidence>
<protein>
    <recommendedName>
        <fullName evidence="2">dTMP kinase</fullName>
        <ecNumber evidence="2">2.7.4.9</ecNumber>
    </recommendedName>
</protein>
<dbReference type="Pfam" id="PF02223">
    <property type="entry name" value="Thymidylate_kin"/>
    <property type="match status" value="1"/>
</dbReference>
<dbReference type="GO" id="GO:0005524">
    <property type="term" value="F:ATP binding"/>
    <property type="evidence" value="ECO:0007669"/>
    <property type="project" value="UniProtKB-KW"/>
</dbReference>
<dbReference type="InterPro" id="IPR018094">
    <property type="entry name" value="Thymidylate_kinase"/>
</dbReference>
<dbReference type="FunFam" id="3.40.50.300:FF:000225">
    <property type="entry name" value="Thymidylate kinase"/>
    <property type="match status" value="1"/>
</dbReference>
<dbReference type="HAMAP" id="MF_00165">
    <property type="entry name" value="Thymidylate_kinase"/>
    <property type="match status" value="1"/>
</dbReference>
<dbReference type="NCBIfam" id="TIGR00041">
    <property type="entry name" value="DTMP_kinase"/>
    <property type="match status" value="1"/>
</dbReference>
<comment type="similarity">
    <text evidence="1">Belongs to the thymidylate kinase family.</text>
</comment>
<evidence type="ECO:0000256" key="1">
    <source>
        <dbReference type="ARBA" id="ARBA00009776"/>
    </source>
</evidence>
<dbReference type="InterPro" id="IPR039430">
    <property type="entry name" value="Thymidylate_kin-like_dom"/>
</dbReference>
<dbReference type="InterPro" id="IPR027417">
    <property type="entry name" value="P-loop_NTPase"/>
</dbReference>
<evidence type="ECO:0000256" key="3">
    <source>
        <dbReference type="ARBA" id="ARBA00022679"/>
    </source>
</evidence>
<dbReference type="CDD" id="cd01672">
    <property type="entry name" value="TMPK"/>
    <property type="match status" value="1"/>
</dbReference>
<evidence type="ECO:0000259" key="9">
    <source>
        <dbReference type="Pfam" id="PF02223"/>
    </source>
</evidence>
<name>A0A381QS82_9ZZZZ</name>
<gene>
    <name evidence="10" type="ORF">METZ01_LOCUS34844</name>
</gene>
<comment type="catalytic activity">
    <reaction evidence="8">
        <text>dTMP + ATP = dTDP + ADP</text>
        <dbReference type="Rhea" id="RHEA:13517"/>
        <dbReference type="ChEBI" id="CHEBI:30616"/>
        <dbReference type="ChEBI" id="CHEBI:58369"/>
        <dbReference type="ChEBI" id="CHEBI:63528"/>
        <dbReference type="ChEBI" id="CHEBI:456216"/>
        <dbReference type="EC" id="2.7.4.9"/>
    </reaction>
</comment>